<protein>
    <submittedName>
        <fullName evidence="1">Uncharacterized protein</fullName>
    </submittedName>
</protein>
<evidence type="ECO:0000313" key="1">
    <source>
        <dbReference type="EMBL" id="QWT49288.1"/>
    </source>
</evidence>
<keyword evidence="2" id="KW-1185">Reference proteome</keyword>
<organism evidence="1 2">
    <name type="scientific">Azospira inquinata</name>
    <dbReference type="NCBI Taxonomy" id="2785627"/>
    <lineage>
        <taxon>Bacteria</taxon>
        <taxon>Pseudomonadati</taxon>
        <taxon>Pseudomonadota</taxon>
        <taxon>Betaproteobacteria</taxon>
        <taxon>Rhodocyclales</taxon>
        <taxon>Rhodocyclaceae</taxon>
        <taxon>Azospira</taxon>
    </lineage>
</organism>
<gene>
    <name evidence="1" type="ORF">Azoinq_01320</name>
</gene>
<dbReference type="EMBL" id="CP064782">
    <property type="protein sequence ID" value="QWT49288.1"/>
    <property type="molecule type" value="Genomic_DNA"/>
</dbReference>
<dbReference type="KEGG" id="aiq:Azoinq_01320"/>
<reference evidence="1" key="1">
    <citation type="submission" date="2020-11" db="EMBL/GenBank/DDBJ databases">
        <title>Azospira inquinata sp. nov.</title>
        <authorList>
            <person name="Moe W.M."/>
            <person name="Mikes M.C."/>
        </authorList>
    </citation>
    <scope>NUCLEOTIDE SEQUENCE</scope>
    <source>
        <strain evidence="1">Azo-3</strain>
    </source>
</reference>
<dbReference type="RefSeq" id="WP_216127640.1">
    <property type="nucleotide sequence ID" value="NZ_CP064782.1"/>
</dbReference>
<name>A0A975SMW1_9RHOO</name>
<accession>A0A975SMW1</accession>
<sequence>MQKKGSKAQLRAKQDLLSSLETAMRIYGPAKEMCKFDGESFEETTYQPNVAAKVVGLAFLSAVAAWEDFVANVYLGYLSGYPAPNGSLPELRAGKAEDKNHALLLAAGESNNREAERRMRWSSFRWVQSISEVHFKKANPFLVVSIKDIEWLDFSVIIRNRVAHNSDKAKKQFKDSFNKLVGNPKDAPLPNGFSPGWLLNAILQSHPKLKTLDSYDHHYGDLFEGYVSLWLRIAELICPGEISNG</sequence>
<proteinExistence type="predicted"/>
<dbReference type="Proteomes" id="UP000683428">
    <property type="component" value="Chromosome"/>
</dbReference>
<evidence type="ECO:0000313" key="2">
    <source>
        <dbReference type="Proteomes" id="UP000683428"/>
    </source>
</evidence>
<dbReference type="AlphaFoldDB" id="A0A975SMW1"/>